<feature type="transmembrane region" description="Helical" evidence="6">
    <location>
        <begin position="339"/>
        <end position="359"/>
    </location>
</feature>
<accession>A0ABM8Q836</accession>
<organism evidence="7 8">
    <name type="scientific">Campylobacter suis</name>
    <dbReference type="NCBI Taxonomy" id="2790657"/>
    <lineage>
        <taxon>Bacteria</taxon>
        <taxon>Pseudomonadati</taxon>
        <taxon>Campylobacterota</taxon>
        <taxon>Epsilonproteobacteria</taxon>
        <taxon>Campylobacterales</taxon>
        <taxon>Campylobacteraceae</taxon>
        <taxon>Campylobacter</taxon>
    </lineage>
</organism>
<dbReference type="PRINTS" id="PR00176">
    <property type="entry name" value="NANEUSMPORT"/>
</dbReference>
<dbReference type="Pfam" id="PF00209">
    <property type="entry name" value="SNF"/>
    <property type="match status" value="2"/>
</dbReference>
<feature type="transmembrane region" description="Helical" evidence="6">
    <location>
        <begin position="212"/>
        <end position="235"/>
    </location>
</feature>
<feature type="transmembrane region" description="Helical" evidence="6">
    <location>
        <begin position="40"/>
        <end position="62"/>
    </location>
</feature>
<evidence type="ECO:0000313" key="8">
    <source>
        <dbReference type="Proteomes" id="UP000789359"/>
    </source>
</evidence>
<comment type="caution">
    <text evidence="7">The sequence shown here is derived from an EMBL/GenBank/DDBJ whole genome shotgun (WGS) entry which is preliminary data.</text>
</comment>
<evidence type="ECO:0000256" key="1">
    <source>
        <dbReference type="ARBA" id="ARBA00004141"/>
    </source>
</evidence>
<dbReference type="InterPro" id="IPR000175">
    <property type="entry name" value="Na/ntran_symport"/>
</dbReference>
<dbReference type="PANTHER" id="PTHR42948">
    <property type="entry name" value="TRANSPORTER"/>
    <property type="match status" value="1"/>
</dbReference>
<keyword evidence="5 6" id="KW-0472">Membrane</keyword>
<keyword evidence="3 6" id="KW-0812">Transmembrane</keyword>
<sequence length="450" mass="49576">MNDKFSRLGFILSIVGAAIGLGNAWKFPYMVGSNGGSAFVLVYLVFAIVVGLSIFFAEMSMGRLAKTDPVNSFRMLAPSNKRAWGFAGVMMITGIFVASFYTLIIGWVAKYALNSFFELPADIQTSSAQFGAFISSGAGEQILYFTLAFFAYFFVLAKGIKGGIESINLLLIPTLFVLILLMLVFSTTMDGFEKALEFLLVPDFSKLTAESIFMALGLAFFTMCVGIGAIVTYSANMNDSTNLFTSSLYVVALNIIISIAIGLVIFTFVFEFDAQPSQGVGLAFISLPTLFAKLGEIGHFLCFTFFIALVFAGLTSAVSMVEPFIFFLEREFGFSRLKAISIVGAVVYVLGILCALSNVDGFKEGLTFFEKGFFDWLDYIASNVMLPLGGIVFCVFVGYIIKREYLEDVFLRYMGRAIFEIWYFLLRFVAPVCVFAVFVVNSGLYDFVMK</sequence>
<dbReference type="CDD" id="cd10336">
    <property type="entry name" value="SLC6sbd_Tyt1-Like"/>
    <property type="match status" value="1"/>
</dbReference>
<feature type="transmembrane region" description="Helical" evidence="6">
    <location>
        <begin position="141"/>
        <end position="157"/>
    </location>
</feature>
<protein>
    <recommendedName>
        <fullName evidence="9">Sodium-dependent transporter</fullName>
    </recommendedName>
</protein>
<feature type="transmembrane region" description="Helical" evidence="6">
    <location>
        <begin position="83"/>
        <end position="109"/>
    </location>
</feature>
<dbReference type="SUPFAM" id="SSF161070">
    <property type="entry name" value="SNF-like"/>
    <property type="match status" value="1"/>
</dbReference>
<dbReference type="PROSITE" id="PS50267">
    <property type="entry name" value="NA_NEUROTRAN_SYMP_3"/>
    <property type="match status" value="1"/>
</dbReference>
<keyword evidence="8" id="KW-1185">Reference proteome</keyword>
<reference evidence="7 8" key="1">
    <citation type="submission" date="2020-11" db="EMBL/GenBank/DDBJ databases">
        <authorList>
            <person name="Peeters C."/>
        </authorList>
    </citation>
    <scope>NUCLEOTIDE SEQUENCE [LARGE SCALE GENOMIC DNA]</scope>
    <source>
        <strain evidence="7 8">LMG 8286</strain>
    </source>
</reference>
<evidence type="ECO:0000256" key="4">
    <source>
        <dbReference type="ARBA" id="ARBA00022989"/>
    </source>
</evidence>
<dbReference type="PANTHER" id="PTHR42948:SF1">
    <property type="entry name" value="TRANSPORTER"/>
    <property type="match status" value="1"/>
</dbReference>
<name>A0ABM8Q836_9BACT</name>
<feature type="transmembrane region" description="Helical" evidence="6">
    <location>
        <begin position="169"/>
        <end position="192"/>
    </location>
</feature>
<evidence type="ECO:0000256" key="3">
    <source>
        <dbReference type="ARBA" id="ARBA00022692"/>
    </source>
</evidence>
<feature type="transmembrane region" description="Helical" evidence="6">
    <location>
        <begin position="379"/>
        <end position="401"/>
    </location>
</feature>
<comment type="subcellular location">
    <subcellularLocation>
        <location evidence="1">Membrane</location>
        <topology evidence="1">Multi-pass membrane protein</topology>
    </subcellularLocation>
</comment>
<evidence type="ECO:0000256" key="5">
    <source>
        <dbReference type="ARBA" id="ARBA00023136"/>
    </source>
</evidence>
<feature type="transmembrane region" description="Helical" evidence="6">
    <location>
        <begin position="297"/>
        <end position="327"/>
    </location>
</feature>
<dbReference type="EMBL" id="CAJHOE010000006">
    <property type="protein sequence ID" value="CAD7289135.1"/>
    <property type="molecule type" value="Genomic_DNA"/>
</dbReference>
<dbReference type="InterPro" id="IPR047218">
    <property type="entry name" value="YocR/YhdH-like"/>
</dbReference>
<dbReference type="InterPro" id="IPR037272">
    <property type="entry name" value="SNS_sf"/>
</dbReference>
<evidence type="ECO:0000256" key="6">
    <source>
        <dbReference type="SAM" id="Phobius"/>
    </source>
</evidence>
<dbReference type="NCBIfam" id="NF037979">
    <property type="entry name" value="Na_transp"/>
    <property type="match status" value="1"/>
</dbReference>
<feature type="transmembrane region" description="Helical" evidence="6">
    <location>
        <begin position="421"/>
        <end position="440"/>
    </location>
</feature>
<keyword evidence="4 6" id="KW-1133">Transmembrane helix</keyword>
<keyword evidence="2" id="KW-0813">Transport</keyword>
<proteinExistence type="predicted"/>
<dbReference type="Proteomes" id="UP000789359">
    <property type="component" value="Unassembled WGS sequence"/>
</dbReference>
<evidence type="ECO:0000256" key="2">
    <source>
        <dbReference type="ARBA" id="ARBA00022448"/>
    </source>
</evidence>
<evidence type="ECO:0000313" key="7">
    <source>
        <dbReference type="EMBL" id="CAD7289135.1"/>
    </source>
</evidence>
<feature type="transmembrane region" description="Helical" evidence="6">
    <location>
        <begin position="247"/>
        <end position="270"/>
    </location>
</feature>
<dbReference type="RefSeq" id="WP_230057406.1">
    <property type="nucleotide sequence ID" value="NZ_CAJHOE010000006.1"/>
</dbReference>
<evidence type="ECO:0008006" key="9">
    <source>
        <dbReference type="Google" id="ProtNLM"/>
    </source>
</evidence>
<gene>
    <name evidence="7" type="ORF">LMG8286_01665</name>
</gene>